<evidence type="ECO:0000259" key="3">
    <source>
        <dbReference type="Pfam" id="PF00188"/>
    </source>
</evidence>
<reference evidence="5" key="1">
    <citation type="submission" date="2016-10" db="EMBL/GenBank/DDBJ databases">
        <authorList>
            <person name="Varghese N."/>
            <person name="Submissions S."/>
        </authorList>
    </citation>
    <scope>NUCLEOTIDE SEQUENCE [LARGE SCALE GENOMIC DNA]</scope>
    <source>
        <strain evidence="5">IBRC-M 10760</strain>
    </source>
</reference>
<keyword evidence="2" id="KW-1133">Transmembrane helix</keyword>
<dbReference type="AlphaFoldDB" id="A0A1G7TW61"/>
<dbReference type="InterPro" id="IPR014044">
    <property type="entry name" value="CAP_dom"/>
</dbReference>
<feature type="transmembrane region" description="Helical" evidence="2">
    <location>
        <begin position="7"/>
        <end position="29"/>
    </location>
</feature>
<evidence type="ECO:0000313" key="5">
    <source>
        <dbReference type="Proteomes" id="UP000199076"/>
    </source>
</evidence>
<keyword evidence="2" id="KW-0812">Transmembrane</keyword>
<evidence type="ECO:0000256" key="1">
    <source>
        <dbReference type="SAM" id="MobiDB-lite"/>
    </source>
</evidence>
<name>A0A1G7TW61_9EURY</name>
<dbReference type="RefSeq" id="WP_092695654.1">
    <property type="nucleotide sequence ID" value="NZ_FNBK01000030.1"/>
</dbReference>
<protein>
    <submittedName>
        <fullName evidence="4">Uncharacterized conserved protein YkwD, contains CAP (CSP/antigen 5/PR1) domain</fullName>
    </submittedName>
</protein>
<dbReference type="EMBL" id="FNBK01000030">
    <property type="protein sequence ID" value="SDG38730.1"/>
    <property type="molecule type" value="Genomic_DNA"/>
</dbReference>
<gene>
    <name evidence="4" type="ORF">SAMN05216218_1306</name>
</gene>
<dbReference type="Proteomes" id="UP000199076">
    <property type="component" value="Unassembled WGS sequence"/>
</dbReference>
<dbReference type="STRING" id="660518.SAMN05216218_1306"/>
<organism evidence="4 5">
    <name type="scientific">Halorientalis regularis</name>
    <dbReference type="NCBI Taxonomy" id="660518"/>
    <lineage>
        <taxon>Archaea</taxon>
        <taxon>Methanobacteriati</taxon>
        <taxon>Methanobacteriota</taxon>
        <taxon>Stenosarchaea group</taxon>
        <taxon>Halobacteria</taxon>
        <taxon>Halobacteriales</taxon>
        <taxon>Haloarculaceae</taxon>
        <taxon>Halorientalis</taxon>
    </lineage>
</organism>
<feature type="region of interest" description="Disordered" evidence="1">
    <location>
        <begin position="31"/>
        <end position="82"/>
    </location>
</feature>
<feature type="compositionally biased region" description="Polar residues" evidence="1">
    <location>
        <begin position="31"/>
        <end position="54"/>
    </location>
</feature>
<evidence type="ECO:0000313" key="4">
    <source>
        <dbReference type="EMBL" id="SDG38730.1"/>
    </source>
</evidence>
<dbReference type="InterPro" id="IPR035940">
    <property type="entry name" value="CAP_sf"/>
</dbReference>
<keyword evidence="2" id="KW-0472">Membrane</keyword>
<evidence type="ECO:0000256" key="2">
    <source>
        <dbReference type="SAM" id="Phobius"/>
    </source>
</evidence>
<dbReference type="SUPFAM" id="SSF55797">
    <property type="entry name" value="PR-1-like"/>
    <property type="match status" value="1"/>
</dbReference>
<accession>A0A1G7TW61</accession>
<keyword evidence="5" id="KW-1185">Reference proteome</keyword>
<sequence>MDKGPTVILGVIIAIVLTAAIAVGVYTTFVPTKGSSNGPTSPTPTEDSVSASTPTPIPEQVPTRSTPEANSESTPSIAPEEKIRNAISNSINNYRSKNGLPKITMESYLSSRLTEMANIHSKRMMEEQSVGHRIQGNTTENRYTAYGLNNRCSFPSNSGYSTIDTVGGSTELISRPIAPAVYENEEGGYAGNSTRVAHNAMEDWKSDNLQRRKLEFSNADQAGIGVSISKRGGVYITVALCG</sequence>
<dbReference type="Gene3D" id="3.40.33.10">
    <property type="entry name" value="CAP"/>
    <property type="match status" value="1"/>
</dbReference>
<feature type="compositionally biased region" description="Polar residues" evidence="1">
    <location>
        <begin position="62"/>
        <end position="76"/>
    </location>
</feature>
<dbReference type="Pfam" id="PF00188">
    <property type="entry name" value="CAP"/>
    <property type="match status" value="1"/>
</dbReference>
<feature type="domain" description="SCP" evidence="3">
    <location>
        <begin position="90"/>
        <end position="238"/>
    </location>
</feature>
<proteinExistence type="predicted"/>